<dbReference type="PANTHER" id="PTHR30534:SF0">
    <property type="entry name" value="FLAGELLAR MOTOR SWITCH PROTEIN FLIG"/>
    <property type="match status" value="1"/>
</dbReference>
<organism evidence="13 14">
    <name type="scientific">Persicimonas caeni</name>
    <dbReference type="NCBI Taxonomy" id="2292766"/>
    <lineage>
        <taxon>Bacteria</taxon>
        <taxon>Deltaproteobacteria</taxon>
        <taxon>Bradymonadales</taxon>
        <taxon>Bradymonadaceae</taxon>
        <taxon>Persicimonas</taxon>
    </lineage>
</organism>
<accession>A0A4Y6PSV8</accession>
<keyword evidence="6" id="KW-0145">Chemotaxis</keyword>
<dbReference type="GO" id="GO:0006935">
    <property type="term" value="P:chemotaxis"/>
    <property type="evidence" value="ECO:0007669"/>
    <property type="project" value="UniProtKB-KW"/>
</dbReference>
<dbReference type="PANTHER" id="PTHR30534">
    <property type="entry name" value="FLAGELLAR MOTOR SWITCH PROTEIN FLIG"/>
    <property type="match status" value="1"/>
</dbReference>
<evidence type="ECO:0000256" key="1">
    <source>
        <dbReference type="ARBA" id="ARBA00004117"/>
    </source>
</evidence>
<evidence type="ECO:0000256" key="7">
    <source>
        <dbReference type="ARBA" id="ARBA00022779"/>
    </source>
</evidence>
<dbReference type="GO" id="GO:0005886">
    <property type="term" value="C:plasma membrane"/>
    <property type="evidence" value="ECO:0007669"/>
    <property type="project" value="UniProtKB-SubCell"/>
</dbReference>
<dbReference type="GO" id="GO:0071973">
    <property type="term" value="P:bacterial-type flagellum-dependent cell motility"/>
    <property type="evidence" value="ECO:0007669"/>
    <property type="project" value="InterPro"/>
</dbReference>
<dbReference type="EMBL" id="CP041186">
    <property type="protein sequence ID" value="QDG51330.1"/>
    <property type="molecule type" value="Genomic_DNA"/>
</dbReference>
<evidence type="ECO:0000259" key="11">
    <source>
        <dbReference type="Pfam" id="PF14841"/>
    </source>
</evidence>
<evidence type="ECO:0000256" key="4">
    <source>
        <dbReference type="ARBA" id="ARBA00021870"/>
    </source>
</evidence>
<dbReference type="Gene3D" id="1.10.220.30">
    <property type="match status" value="3"/>
</dbReference>
<dbReference type="PRINTS" id="PR00954">
    <property type="entry name" value="FLGMOTORFLIG"/>
</dbReference>
<evidence type="ECO:0000259" key="10">
    <source>
        <dbReference type="Pfam" id="PF01706"/>
    </source>
</evidence>
<evidence type="ECO:0000256" key="5">
    <source>
        <dbReference type="ARBA" id="ARBA00022475"/>
    </source>
</evidence>
<keyword evidence="8" id="KW-0472">Membrane</keyword>
<proteinExistence type="inferred from homology"/>
<evidence type="ECO:0000313" key="13">
    <source>
        <dbReference type="EMBL" id="QDG51330.1"/>
    </source>
</evidence>
<dbReference type="InterPro" id="IPR023087">
    <property type="entry name" value="Flg_Motor_Flig_C"/>
</dbReference>
<evidence type="ECO:0000256" key="9">
    <source>
        <dbReference type="ARBA" id="ARBA00023143"/>
    </source>
</evidence>
<name>A0A4Y6PSV8_PERCE</name>
<evidence type="ECO:0000256" key="2">
    <source>
        <dbReference type="ARBA" id="ARBA00004413"/>
    </source>
</evidence>
<comment type="subcellular location">
    <subcellularLocation>
        <location evidence="1">Bacterial flagellum basal body</location>
    </subcellularLocation>
    <subcellularLocation>
        <location evidence="2">Cell membrane</location>
        <topology evidence="2">Peripheral membrane protein</topology>
        <orientation evidence="2">Cytoplasmic side</orientation>
    </subcellularLocation>
</comment>
<dbReference type="Pfam" id="PF14841">
    <property type="entry name" value="FliG_M"/>
    <property type="match status" value="1"/>
</dbReference>
<evidence type="ECO:0000256" key="6">
    <source>
        <dbReference type="ARBA" id="ARBA00022500"/>
    </source>
</evidence>
<reference evidence="13 14" key="1">
    <citation type="submission" date="2019-06" db="EMBL/GenBank/DDBJ databases">
        <title>Persicimonas caeni gen. nov., sp. nov., a predatory bacterium isolated from solar saltern.</title>
        <authorList>
            <person name="Wang S."/>
        </authorList>
    </citation>
    <scope>NUCLEOTIDE SEQUENCE [LARGE SCALE GENOMIC DNA]</scope>
    <source>
        <strain evidence="13 14">YN101</strain>
    </source>
</reference>
<dbReference type="InterPro" id="IPR032779">
    <property type="entry name" value="FliG_M"/>
</dbReference>
<feature type="domain" description="Flagellar motor switch protein FliG N-terminal" evidence="12">
    <location>
        <begin position="15"/>
        <end position="110"/>
    </location>
</feature>
<dbReference type="Proteomes" id="UP000315995">
    <property type="component" value="Chromosome"/>
</dbReference>
<dbReference type="InterPro" id="IPR028263">
    <property type="entry name" value="FliG_N"/>
</dbReference>
<gene>
    <name evidence="13" type="ORF">FIV42_11435</name>
</gene>
<keyword evidence="14" id="KW-1185">Reference proteome</keyword>
<evidence type="ECO:0000256" key="3">
    <source>
        <dbReference type="ARBA" id="ARBA00010299"/>
    </source>
</evidence>
<dbReference type="OrthoDB" id="9780302at2"/>
<feature type="domain" description="Flagellar motor switch protein FliG C-terminal" evidence="10">
    <location>
        <begin position="226"/>
        <end position="333"/>
    </location>
</feature>
<accession>A0A5B8Y4H8</accession>
<feature type="domain" description="Flagellar motor switch protein FliG middle" evidence="11">
    <location>
        <begin position="121"/>
        <end position="190"/>
    </location>
</feature>
<sequence>MANNPNFEAVPPKGSGIRKACILVLALGDQLAREVFTRLNEKEIRQLGRAAANLEDVTPRELLEVLTEFKHIFQGGWIPSAGAGSAFQLMAERVLGEERARDLLTTTRQTDPFEECNTVPPKQLAALLGREHPQTAAIVLRSIDAEHASKTLNEMPAEQASELVYRIAHLSEPSEEIRRDIGDSLAEELRYLPGRGADGEEEFDPQQHAIDLLKGLSRENTDQIFEHLQSRSSDFAGDLRSKLFIFDDLVALDSRSMQQLLREVDSRKLAVAMKGAPEDLQNLIYASMSSRAADMLRDDLEAMGPTPLSEVEDAQEAIVAVALRMEEEGVLSIPRGGDSEFV</sequence>
<keyword evidence="5" id="KW-1003">Cell membrane</keyword>
<protein>
    <recommendedName>
        <fullName evidence="4">Flagellar motor switch protein FliG</fullName>
    </recommendedName>
</protein>
<keyword evidence="13" id="KW-0282">Flagellum</keyword>
<comment type="similarity">
    <text evidence="3">Belongs to the FliG family.</text>
</comment>
<evidence type="ECO:0000256" key="8">
    <source>
        <dbReference type="ARBA" id="ARBA00023136"/>
    </source>
</evidence>
<dbReference type="Pfam" id="PF01706">
    <property type="entry name" value="FliG_C"/>
    <property type="match status" value="1"/>
</dbReference>
<dbReference type="InterPro" id="IPR000090">
    <property type="entry name" value="Flg_Motor_Flig"/>
</dbReference>
<dbReference type="GO" id="GO:0003774">
    <property type="term" value="F:cytoskeletal motor activity"/>
    <property type="evidence" value="ECO:0007669"/>
    <property type="project" value="InterPro"/>
</dbReference>
<keyword evidence="13" id="KW-0969">Cilium</keyword>
<dbReference type="InterPro" id="IPR011002">
    <property type="entry name" value="FliG_a-hlx"/>
</dbReference>
<dbReference type="AlphaFoldDB" id="A0A4Y6PSV8"/>
<keyword evidence="9" id="KW-0975">Bacterial flagellum</keyword>
<dbReference type="Pfam" id="PF14842">
    <property type="entry name" value="FliG_N"/>
    <property type="match status" value="1"/>
</dbReference>
<keyword evidence="7" id="KW-0283">Flagellar rotation</keyword>
<evidence type="ECO:0000313" key="14">
    <source>
        <dbReference type="Proteomes" id="UP000315995"/>
    </source>
</evidence>
<dbReference type="RefSeq" id="WP_141197815.1">
    <property type="nucleotide sequence ID" value="NZ_CP041186.1"/>
</dbReference>
<keyword evidence="13" id="KW-0966">Cell projection</keyword>
<evidence type="ECO:0000259" key="12">
    <source>
        <dbReference type="Pfam" id="PF14842"/>
    </source>
</evidence>
<dbReference type="SUPFAM" id="SSF48029">
    <property type="entry name" value="FliG"/>
    <property type="match status" value="2"/>
</dbReference>
<dbReference type="GO" id="GO:0009425">
    <property type="term" value="C:bacterial-type flagellum basal body"/>
    <property type="evidence" value="ECO:0007669"/>
    <property type="project" value="UniProtKB-SubCell"/>
</dbReference>